<gene>
    <name evidence="1" type="ORF">JYZ213_LOCUS46725</name>
</gene>
<feature type="non-terminal residue" evidence="1">
    <location>
        <position position="111"/>
    </location>
</feature>
<organism evidence="1 2">
    <name type="scientific">Adineta steineri</name>
    <dbReference type="NCBI Taxonomy" id="433720"/>
    <lineage>
        <taxon>Eukaryota</taxon>
        <taxon>Metazoa</taxon>
        <taxon>Spiralia</taxon>
        <taxon>Gnathifera</taxon>
        <taxon>Rotifera</taxon>
        <taxon>Eurotatoria</taxon>
        <taxon>Bdelloidea</taxon>
        <taxon>Adinetida</taxon>
        <taxon>Adinetidae</taxon>
        <taxon>Adineta</taxon>
    </lineage>
</organism>
<proteinExistence type="predicted"/>
<dbReference type="EMBL" id="CAJNOG010006213">
    <property type="protein sequence ID" value="CAF1558173.1"/>
    <property type="molecule type" value="Genomic_DNA"/>
</dbReference>
<comment type="caution">
    <text evidence="1">The sequence shown here is derived from an EMBL/GenBank/DDBJ whole genome shotgun (WGS) entry which is preliminary data.</text>
</comment>
<dbReference type="Proteomes" id="UP000663845">
    <property type="component" value="Unassembled WGS sequence"/>
</dbReference>
<evidence type="ECO:0000313" key="1">
    <source>
        <dbReference type="EMBL" id="CAF1558173.1"/>
    </source>
</evidence>
<feature type="non-terminal residue" evidence="1">
    <location>
        <position position="1"/>
    </location>
</feature>
<sequence length="111" mass="12638">NRGEINQEIKDKYEQANTTFQKLLQNTETMADLLEQTMPELPVEEVSKKTSDRTGIDFCLLGRPDDDLGGNAIWEDSETKQFYEDIPDLKLFLPGYAFREPPPTPTTATPE</sequence>
<dbReference type="AlphaFoldDB" id="A0A815XJ58"/>
<dbReference type="GO" id="GO:0000184">
    <property type="term" value="P:nuclear-transcribed mRNA catabolic process, nonsense-mediated decay"/>
    <property type="evidence" value="ECO:0007669"/>
    <property type="project" value="InterPro"/>
</dbReference>
<dbReference type="Gene3D" id="1.25.40.180">
    <property type="match status" value="1"/>
</dbReference>
<evidence type="ECO:0000313" key="2">
    <source>
        <dbReference type="Proteomes" id="UP000663845"/>
    </source>
</evidence>
<dbReference type="GO" id="GO:0035145">
    <property type="term" value="C:exon-exon junction complex"/>
    <property type="evidence" value="ECO:0007669"/>
    <property type="project" value="TreeGrafter"/>
</dbReference>
<dbReference type="PANTHER" id="PTHR12839">
    <property type="entry name" value="NONSENSE-MEDIATED MRNA DECAY PROTEIN 2 UP-FRAMESHIFT SUPPRESSOR 2"/>
    <property type="match status" value="1"/>
</dbReference>
<name>A0A815XJ58_9BILA</name>
<protein>
    <submittedName>
        <fullName evidence="1">Uncharacterized protein</fullName>
    </submittedName>
</protein>
<dbReference type="GO" id="GO:0005737">
    <property type="term" value="C:cytoplasm"/>
    <property type="evidence" value="ECO:0007669"/>
    <property type="project" value="TreeGrafter"/>
</dbReference>
<dbReference type="PANTHER" id="PTHR12839:SF7">
    <property type="entry name" value="REGULATOR OF NONSENSE TRANSCRIPTS 2"/>
    <property type="match status" value="1"/>
</dbReference>
<dbReference type="InterPro" id="IPR039762">
    <property type="entry name" value="Nmd2/UPF2"/>
</dbReference>
<accession>A0A815XJ58</accession>
<reference evidence="1" key="1">
    <citation type="submission" date="2021-02" db="EMBL/GenBank/DDBJ databases">
        <authorList>
            <person name="Nowell W R."/>
        </authorList>
    </citation>
    <scope>NUCLEOTIDE SEQUENCE</scope>
</reference>